<name>A0AAJ7TJL2_PETMA</name>
<evidence type="ECO:0000313" key="17">
    <source>
        <dbReference type="RefSeq" id="XP_032819073.1"/>
    </source>
</evidence>
<keyword evidence="4 9" id="KW-0547">Nucleotide-binding</keyword>
<keyword evidence="3 9" id="KW-0808">Transferase</keyword>
<evidence type="ECO:0000256" key="9">
    <source>
        <dbReference type="PIRNR" id="PIRNR038189"/>
    </source>
</evidence>
<dbReference type="PANTHER" id="PTHR48006">
    <property type="entry name" value="LEUCINE-RICH REPEAT-CONTAINING PROTEIN DDB_G0281931-RELATED"/>
    <property type="match status" value="1"/>
</dbReference>
<feature type="domain" description="Protein kinase" evidence="13">
    <location>
        <begin position="249"/>
        <end position="517"/>
    </location>
</feature>
<proteinExistence type="inferred from homology"/>
<comment type="subunit">
    <text evidence="9">Associates with MYD88 and IRAK2 to form a ternary complex called the Myddosome.</text>
</comment>
<dbReference type="EC" id="2.7.11.1" evidence="9"/>
<keyword evidence="16 17" id="KW-0675">Receptor</keyword>
<comment type="cofactor">
    <cofactor evidence="9">
        <name>Mg(2+)</name>
        <dbReference type="ChEBI" id="CHEBI:18420"/>
    </cofactor>
</comment>
<keyword evidence="6 9" id="KW-0067">ATP-binding</keyword>
<keyword evidence="9" id="KW-0391">Immunity</keyword>
<dbReference type="SUPFAM" id="SSF56112">
    <property type="entry name" value="Protein kinase-like (PK-like)"/>
    <property type="match status" value="1"/>
</dbReference>
<dbReference type="SUPFAM" id="SSF47986">
    <property type="entry name" value="DEATH domain"/>
    <property type="match status" value="1"/>
</dbReference>
<keyword evidence="2 9" id="KW-0723">Serine/threonine-protein kinase</keyword>
<evidence type="ECO:0000256" key="1">
    <source>
        <dbReference type="ARBA" id="ARBA00008718"/>
    </source>
</evidence>
<dbReference type="SMART" id="SM00220">
    <property type="entry name" value="S_TKc"/>
    <property type="match status" value="1"/>
</dbReference>
<dbReference type="KEGG" id="pmrn:116947439"/>
<dbReference type="Gene3D" id="3.30.200.20">
    <property type="entry name" value="Phosphorylase Kinase, domain 1"/>
    <property type="match status" value="1"/>
</dbReference>
<feature type="binding site" evidence="11">
    <location>
        <begin position="376"/>
        <end position="378"/>
    </location>
    <ligand>
        <name>ATP</name>
        <dbReference type="ChEBI" id="CHEBI:30616"/>
    </ligand>
</feature>
<evidence type="ECO:0000256" key="11">
    <source>
        <dbReference type="PIRSR" id="PIRSR038189-2"/>
    </source>
</evidence>
<dbReference type="FunFam" id="1.10.510.10:FF:000754">
    <property type="entry name" value="Interleukin-1 receptor-associated kinase"/>
    <property type="match status" value="1"/>
</dbReference>
<dbReference type="GO" id="GO:0005524">
    <property type="term" value="F:ATP binding"/>
    <property type="evidence" value="ECO:0007669"/>
    <property type="project" value="UniProtKB-UniRule"/>
</dbReference>
<comment type="catalytic activity">
    <reaction evidence="7 9">
        <text>L-threonyl-[protein] + ATP = O-phospho-L-threonyl-[protein] + ADP + H(+)</text>
        <dbReference type="Rhea" id="RHEA:46608"/>
        <dbReference type="Rhea" id="RHEA-COMP:11060"/>
        <dbReference type="Rhea" id="RHEA-COMP:11605"/>
        <dbReference type="ChEBI" id="CHEBI:15378"/>
        <dbReference type="ChEBI" id="CHEBI:30013"/>
        <dbReference type="ChEBI" id="CHEBI:30616"/>
        <dbReference type="ChEBI" id="CHEBI:61977"/>
        <dbReference type="ChEBI" id="CHEBI:456216"/>
        <dbReference type="EC" id="2.7.11.1"/>
    </reaction>
</comment>
<evidence type="ECO:0000256" key="8">
    <source>
        <dbReference type="ARBA" id="ARBA00048679"/>
    </source>
</evidence>
<dbReference type="RefSeq" id="XP_032819073.1">
    <property type="nucleotide sequence ID" value="XM_032963182.1"/>
</dbReference>
<comment type="function">
    <text evidence="9">Serine/threonine-protein kinase that plays a critical role in initiating innate immune response against foreign pathogens.</text>
</comment>
<dbReference type="InterPro" id="IPR017441">
    <property type="entry name" value="Protein_kinase_ATP_BS"/>
</dbReference>
<dbReference type="InterPro" id="IPR000488">
    <property type="entry name" value="Death_dom"/>
</dbReference>
<evidence type="ECO:0000256" key="3">
    <source>
        <dbReference type="ARBA" id="ARBA00022679"/>
    </source>
</evidence>
<dbReference type="InterPro" id="IPR017428">
    <property type="entry name" value="IRAK4"/>
</dbReference>
<dbReference type="GO" id="GO:0000287">
    <property type="term" value="F:magnesium ion binding"/>
    <property type="evidence" value="ECO:0007669"/>
    <property type="project" value="InterPro"/>
</dbReference>
<evidence type="ECO:0000259" key="13">
    <source>
        <dbReference type="PROSITE" id="PS50011"/>
    </source>
</evidence>
<feature type="binding site" evidence="11">
    <location>
        <position position="276"/>
    </location>
    <ligand>
        <name>ATP</name>
        <dbReference type="ChEBI" id="CHEBI:30616"/>
    </ligand>
</feature>
<dbReference type="Pfam" id="PF00531">
    <property type="entry name" value="Death"/>
    <property type="match status" value="1"/>
</dbReference>
<evidence type="ECO:0000256" key="10">
    <source>
        <dbReference type="PIRSR" id="PIRSR038189-1"/>
    </source>
</evidence>
<feature type="active site" description="Proton acceptor" evidence="10">
    <location>
        <position position="374"/>
    </location>
</feature>
<protein>
    <recommendedName>
        <fullName evidence="9">Interleukin-1 receptor-associated kinase 4</fullName>
        <ecNumber evidence="9">2.7.11.1</ecNumber>
    </recommendedName>
</protein>
<dbReference type="GeneID" id="116947439"/>
<dbReference type="Gene3D" id="1.10.533.10">
    <property type="entry name" value="Death Domain, Fas"/>
    <property type="match status" value="1"/>
</dbReference>
<dbReference type="RefSeq" id="XP_032819072.1">
    <property type="nucleotide sequence ID" value="XM_032963181.1"/>
</dbReference>
<dbReference type="PROSITE" id="PS50011">
    <property type="entry name" value="PROTEIN_KINASE_DOM"/>
    <property type="match status" value="1"/>
</dbReference>
<dbReference type="InterPro" id="IPR011029">
    <property type="entry name" value="DEATH-like_dom_sf"/>
</dbReference>
<dbReference type="PROSITE" id="PS00107">
    <property type="entry name" value="PROTEIN_KINASE_ATP"/>
    <property type="match status" value="1"/>
</dbReference>
<dbReference type="GO" id="GO:0007165">
    <property type="term" value="P:signal transduction"/>
    <property type="evidence" value="ECO:0007669"/>
    <property type="project" value="InterPro"/>
</dbReference>
<dbReference type="AlphaFoldDB" id="A0AAJ7TJL2"/>
<dbReference type="PIRSF" id="PIRSF038189">
    <property type="entry name" value="IRAK4"/>
    <property type="match status" value="1"/>
</dbReference>
<evidence type="ECO:0000256" key="4">
    <source>
        <dbReference type="ARBA" id="ARBA00022741"/>
    </source>
</evidence>
<dbReference type="PANTHER" id="PTHR48006:SF102">
    <property type="entry name" value="LEUCINE-RICH REPEAT-CONTAINING PROTEIN DDB_G0281931-RELATED"/>
    <property type="match status" value="1"/>
</dbReference>
<dbReference type="InterPro" id="IPR011009">
    <property type="entry name" value="Kinase-like_dom_sf"/>
</dbReference>
<feature type="binding site" evidence="11">
    <location>
        <position position="376"/>
    </location>
    <ligand>
        <name>ATP</name>
        <dbReference type="ChEBI" id="CHEBI:30616"/>
    </ligand>
</feature>
<dbReference type="GO" id="GO:0004674">
    <property type="term" value="F:protein serine/threonine kinase activity"/>
    <property type="evidence" value="ECO:0007669"/>
    <property type="project" value="UniProtKB-UniRule"/>
</dbReference>
<organism evidence="15 16">
    <name type="scientific">Petromyzon marinus</name>
    <name type="common">Sea lamprey</name>
    <dbReference type="NCBI Taxonomy" id="7757"/>
    <lineage>
        <taxon>Eukaryota</taxon>
        <taxon>Metazoa</taxon>
        <taxon>Chordata</taxon>
        <taxon>Craniata</taxon>
        <taxon>Vertebrata</taxon>
        <taxon>Cyclostomata</taxon>
        <taxon>Hyperoartia</taxon>
        <taxon>Petromyzontiformes</taxon>
        <taxon>Petromyzontidae</taxon>
        <taxon>Petromyzon</taxon>
    </lineage>
</organism>
<evidence type="ECO:0000256" key="6">
    <source>
        <dbReference type="ARBA" id="ARBA00022840"/>
    </source>
</evidence>
<evidence type="ECO:0000313" key="16">
    <source>
        <dbReference type="RefSeq" id="XP_032819072.1"/>
    </source>
</evidence>
<dbReference type="Proteomes" id="UP001318040">
    <property type="component" value="Chromosome 30"/>
</dbReference>
<dbReference type="Gene3D" id="1.10.510.10">
    <property type="entry name" value="Transferase(Phosphotransferase) domain 1"/>
    <property type="match status" value="1"/>
</dbReference>
<keyword evidence="9" id="KW-0460">Magnesium</keyword>
<dbReference type="GO" id="GO:0045087">
    <property type="term" value="P:innate immune response"/>
    <property type="evidence" value="ECO:0007669"/>
    <property type="project" value="UniProtKB-UniRule"/>
</dbReference>
<dbReference type="Pfam" id="PF00069">
    <property type="entry name" value="Pkinase"/>
    <property type="match status" value="1"/>
</dbReference>
<dbReference type="PROSITE" id="PS50017">
    <property type="entry name" value="DEATH_DOMAIN"/>
    <property type="match status" value="1"/>
</dbReference>
<dbReference type="CTD" id="51135"/>
<keyword evidence="9" id="KW-0399">Innate immunity</keyword>
<evidence type="ECO:0000256" key="12">
    <source>
        <dbReference type="PROSITE-ProRule" id="PRU10141"/>
    </source>
</evidence>
<comment type="similarity">
    <text evidence="1 9">Belongs to the protein kinase superfamily. TKL Ser/Thr protein kinase family. Pelle subfamily.</text>
</comment>
<feature type="domain" description="Death" evidence="14">
    <location>
        <begin position="33"/>
        <end position="105"/>
    </location>
</feature>
<dbReference type="GO" id="GO:0005737">
    <property type="term" value="C:cytoplasm"/>
    <property type="evidence" value="ECO:0007669"/>
    <property type="project" value="UniProtKB-SubCell"/>
</dbReference>
<dbReference type="SMART" id="SM00005">
    <property type="entry name" value="DEATH"/>
    <property type="match status" value="1"/>
</dbReference>
<keyword evidence="9" id="KW-0963">Cytoplasm</keyword>
<comment type="subcellular location">
    <subcellularLocation>
        <location evidence="9">Cytoplasm</location>
    </subcellularLocation>
</comment>
<keyword evidence="15" id="KW-1185">Reference proteome</keyword>
<sequence length="530" mass="57313">MNQVPISRETLVRKLAFSPRESLASLLDPDDAWRKLAAQIPNSLGQPRYTMLQIRRFEKVVQAGRSPTMELLNDWGTQNCTVGNLVDLLVKLEFYNAADQLLPSSYERRDPFRHITAVPPSDNGSVCESSLLYAQPCCSPGEWEACVVPPLSTCLGPLYTAMEKAEKEEKEAAGEESGRGNVSIAGLGVGMSILSTKRAGRGSENIEERVVEPTSPTELTVIGIKADVEKFEFTALLRMTGGFNDAPLLQGGSKIGEGGFGLVYLGRIGTNAVAVKKLTALDHVSMDSMKTQFTKEIHTLSSCRHENLVELLGYSCDGPQLCLVYPYMSNGSLSERLACKDNTPPLTWATRLSVAEGAAKGIAFLHANNHIHRDIKTANILLDNANVAKVADFGLVRGSGPGGATALTSVVVGTAAYMAPEALRGELTPRADTYSFGVVLLELITGLPAFDNKRTPAVISSLPEELEDGPHTLQDFTDPRIGTVDPEWVDAVYQLALRCLEDRKGRRPPMSEVSSILKEMSATCMEAAGE</sequence>
<reference evidence="16 17" key="1">
    <citation type="submission" date="2025-04" db="UniProtKB">
        <authorList>
            <consortium name="RefSeq"/>
        </authorList>
    </citation>
    <scope>IDENTIFICATION</scope>
    <source>
        <tissue evidence="16 17">Sperm</tissue>
    </source>
</reference>
<evidence type="ECO:0000313" key="15">
    <source>
        <dbReference type="Proteomes" id="UP001318040"/>
    </source>
</evidence>
<dbReference type="InterPro" id="IPR000719">
    <property type="entry name" value="Prot_kinase_dom"/>
</dbReference>
<accession>A0AAJ7TJL2</accession>
<evidence type="ECO:0000256" key="2">
    <source>
        <dbReference type="ARBA" id="ARBA00022527"/>
    </source>
</evidence>
<evidence type="ECO:0000259" key="14">
    <source>
        <dbReference type="PROSITE" id="PS50017"/>
    </source>
</evidence>
<keyword evidence="5 9" id="KW-0418">Kinase</keyword>
<comment type="catalytic activity">
    <reaction evidence="8 9">
        <text>L-seryl-[protein] + ATP = O-phospho-L-seryl-[protein] + ADP + H(+)</text>
        <dbReference type="Rhea" id="RHEA:17989"/>
        <dbReference type="Rhea" id="RHEA-COMP:9863"/>
        <dbReference type="Rhea" id="RHEA-COMP:11604"/>
        <dbReference type="ChEBI" id="CHEBI:15378"/>
        <dbReference type="ChEBI" id="CHEBI:29999"/>
        <dbReference type="ChEBI" id="CHEBI:30616"/>
        <dbReference type="ChEBI" id="CHEBI:83421"/>
        <dbReference type="ChEBI" id="CHEBI:456216"/>
        <dbReference type="EC" id="2.7.11.1"/>
    </reaction>
</comment>
<evidence type="ECO:0000256" key="5">
    <source>
        <dbReference type="ARBA" id="ARBA00022777"/>
    </source>
</evidence>
<feature type="binding site" evidence="12">
    <location>
        <position position="277"/>
    </location>
    <ligand>
        <name>ATP</name>
        <dbReference type="ChEBI" id="CHEBI:30616"/>
    </ligand>
</feature>
<gene>
    <name evidence="16 17" type="primary">IRAK4</name>
</gene>
<evidence type="ECO:0000256" key="7">
    <source>
        <dbReference type="ARBA" id="ARBA00047899"/>
    </source>
</evidence>
<dbReference type="InterPro" id="IPR051824">
    <property type="entry name" value="LRR_Rcpt-Like_S/T_Kinase"/>
</dbReference>